<evidence type="ECO:0000313" key="2">
    <source>
        <dbReference type="EMBL" id="MBD2150626.1"/>
    </source>
</evidence>
<dbReference type="Proteomes" id="UP000631421">
    <property type="component" value="Unassembled WGS sequence"/>
</dbReference>
<accession>A0A926USV1</accession>
<reference evidence="2" key="2">
    <citation type="submission" date="2020-08" db="EMBL/GenBank/DDBJ databases">
        <authorList>
            <person name="Chen M."/>
            <person name="Teng W."/>
            <person name="Zhao L."/>
            <person name="Hu C."/>
            <person name="Zhou Y."/>
            <person name="Han B."/>
            <person name="Song L."/>
            <person name="Shu W."/>
        </authorList>
    </citation>
    <scope>NUCLEOTIDE SEQUENCE</scope>
    <source>
        <strain evidence="2">FACHB-1277</strain>
    </source>
</reference>
<gene>
    <name evidence="2" type="ORF">H6F44_10915</name>
</gene>
<dbReference type="Pfam" id="PF07693">
    <property type="entry name" value="KAP_NTPase"/>
    <property type="match status" value="1"/>
</dbReference>
<reference evidence="2" key="1">
    <citation type="journal article" date="2015" name="ISME J.">
        <title>Draft Genome Sequence of Streptomyces incarnatus NRRL8089, which Produces the Nucleoside Antibiotic Sinefungin.</title>
        <authorList>
            <person name="Oshima K."/>
            <person name="Hattori M."/>
            <person name="Shimizu H."/>
            <person name="Fukuda K."/>
            <person name="Nemoto M."/>
            <person name="Inagaki K."/>
            <person name="Tamura T."/>
        </authorList>
    </citation>
    <scope>NUCLEOTIDE SEQUENCE</scope>
    <source>
        <strain evidence="2">FACHB-1277</strain>
    </source>
</reference>
<proteinExistence type="predicted"/>
<feature type="domain" description="KAP NTPase" evidence="1">
    <location>
        <begin position="77"/>
        <end position="269"/>
    </location>
</feature>
<dbReference type="AlphaFoldDB" id="A0A926USV1"/>
<dbReference type="InterPro" id="IPR011646">
    <property type="entry name" value="KAP_P-loop"/>
</dbReference>
<keyword evidence="2" id="KW-0547">Nucleotide-binding</keyword>
<dbReference type="GO" id="GO:0005524">
    <property type="term" value="F:ATP binding"/>
    <property type="evidence" value="ECO:0007669"/>
    <property type="project" value="UniProtKB-KW"/>
</dbReference>
<dbReference type="SUPFAM" id="SSF52540">
    <property type="entry name" value="P-loop containing nucleoside triphosphate hydrolases"/>
    <property type="match status" value="1"/>
</dbReference>
<dbReference type="InterPro" id="IPR027417">
    <property type="entry name" value="P-loop_NTPase"/>
</dbReference>
<protein>
    <submittedName>
        <fullName evidence="2">ATP-binding protein</fullName>
    </submittedName>
</protein>
<comment type="caution">
    <text evidence="2">The sequence shown here is derived from an EMBL/GenBank/DDBJ whole genome shotgun (WGS) entry which is preliminary data.</text>
</comment>
<name>A0A926USV1_9CYAN</name>
<keyword evidence="2" id="KW-0067">ATP-binding</keyword>
<evidence type="ECO:0000259" key="1">
    <source>
        <dbReference type="Pfam" id="PF07693"/>
    </source>
</evidence>
<sequence length="423" mass="48073">MVSLSPNSLPLQACNPSHSIYPIKLSAELPEISNRIDRGDRQDYNQNHNQNHNVYVDLSEARGDDVVKRLRRGIAMSPNRPTLQFLTGAIGSGKTTELLRLRRSLEKQGFVVIYCMADEYLPLGDVRVTEIWILLLYLVTQQMERQGALPLSYLPNVITRIGAKIRLNADIVGNLATNNSSHSDEISYTSRLSKILKFLQKHSQQRFQLRHYLESPLEPKLKSYLSMAAEELVGKEIERLKQMGRKGLVILLDNLDRLSKEQAHQIFDAGAKYLQQFPCHTVYTLPVMSPVLNDVDTNGFNSDSARNFHSSRTLPHFVLPTLTLRDHQGEINPDILRLLRQIVLARVIPQIAPEQRLDHLPQAFADLETLDHLCIASEGHLPHLISLLYGCWQLQEPPFMREAIAAIVTDFHHYRAYSSPTQG</sequence>
<dbReference type="RefSeq" id="WP_190350985.1">
    <property type="nucleotide sequence ID" value="NZ_JACJPY010000029.1"/>
</dbReference>
<evidence type="ECO:0000313" key="3">
    <source>
        <dbReference type="Proteomes" id="UP000631421"/>
    </source>
</evidence>
<keyword evidence="3" id="KW-1185">Reference proteome</keyword>
<organism evidence="2 3">
    <name type="scientific">Pseudanabaena cinerea FACHB-1277</name>
    <dbReference type="NCBI Taxonomy" id="2949581"/>
    <lineage>
        <taxon>Bacteria</taxon>
        <taxon>Bacillati</taxon>
        <taxon>Cyanobacteriota</taxon>
        <taxon>Cyanophyceae</taxon>
        <taxon>Pseudanabaenales</taxon>
        <taxon>Pseudanabaenaceae</taxon>
        <taxon>Pseudanabaena</taxon>
        <taxon>Pseudanabaena cinerea</taxon>
    </lineage>
</organism>
<dbReference type="EMBL" id="JACJPY010000029">
    <property type="protein sequence ID" value="MBD2150626.1"/>
    <property type="molecule type" value="Genomic_DNA"/>
</dbReference>